<accession>A0ABT4UXR1</accession>
<name>A0ABT4UXR1_9PSEU</name>
<reference evidence="1 2" key="1">
    <citation type="submission" date="2022-11" db="EMBL/GenBank/DDBJ databases">
        <title>Draft genome sequence of Saccharopolyspora sp. WRP15-2 isolated from rhizosphere soils of wild rice in Thailand.</title>
        <authorList>
            <person name="Duangmal K."/>
            <person name="Kammanee S."/>
            <person name="Muangham S."/>
        </authorList>
    </citation>
    <scope>NUCLEOTIDE SEQUENCE [LARGE SCALE GENOMIC DNA]</scope>
    <source>
        <strain evidence="1 2">WRP15-2</strain>
    </source>
</reference>
<organism evidence="1 2">
    <name type="scientific">Saccharopolyspora oryzae</name>
    <dbReference type="NCBI Taxonomy" id="2997343"/>
    <lineage>
        <taxon>Bacteria</taxon>
        <taxon>Bacillati</taxon>
        <taxon>Actinomycetota</taxon>
        <taxon>Actinomycetes</taxon>
        <taxon>Pseudonocardiales</taxon>
        <taxon>Pseudonocardiaceae</taxon>
        <taxon>Saccharopolyspora</taxon>
    </lineage>
</organism>
<dbReference type="EMBL" id="JAQGLA010000016">
    <property type="protein sequence ID" value="MDA3626494.1"/>
    <property type="molecule type" value="Genomic_DNA"/>
</dbReference>
<sequence>MTYQVLIGDLRKASDATLSAVEQARESKLGAVGEKISQALPGSTAAAAATSTSRSWMDSVKRWCQSGTTHAEALARSAATYEATDQGAASDINAAGGA</sequence>
<comment type="caution">
    <text evidence="1">The sequence shown here is derived from an EMBL/GenBank/DDBJ whole genome shotgun (WGS) entry which is preliminary data.</text>
</comment>
<evidence type="ECO:0000313" key="1">
    <source>
        <dbReference type="EMBL" id="MDA3626494.1"/>
    </source>
</evidence>
<proteinExistence type="predicted"/>
<dbReference type="RefSeq" id="WP_270949091.1">
    <property type="nucleotide sequence ID" value="NZ_JAQGLA010000016.1"/>
</dbReference>
<gene>
    <name evidence="1" type="ORF">OU415_13695</name>
</gene>
<dbReference type="Proteomes" id="UP001210380">
    <property type="component" value="Unassembled WGS sequence"/>
</dbReference>
<keyword evidence="2" id="KW-1185">Reference proteome</keyword>
<evidence type="ECO:0008006" key="3">
    <source>
        <dbReference type="Google" id="ProtNLM"/>
    </source>
</evidence>
<evidence type="ECO:0000313" key="2">
    <source>
        <dbReference type="Proteomes" id="UP001210380"/>
    </source>
</evidence>
<protein>
    <recommendedName>
        <fullName evidence="3">Excreted virulence factor EspC (Type VII ESX diderm)</fullName>
    </recommendedName>
</protein>